<name>A0ABX3CAE2_9NEIS</name>
<dbReference type="SUPFAM" id="SSF53850">
    <property type="entry name" value="Periplasmic binding protein-like II"/>
    <property type="match status" value="1"/>
</dbReference>
<dbReference type="EMBL" id="MKCT01000043">
    <property type="protein sequence ID" value="OHX19179.1"/>
    <property type="molecule type" value="Genomic_DNA"/>
</dbReference>
<evidence type="ECO:0000313" key="2">
    <source>
        <dbReference type="Proteomes" id="UP000180280"/>
    </source>
</evidence>
<evidence type="ECO:0000313" key="1">
    <source>
        <dbReference type="EMBL" id="OHX19179.1"/>
    </source>
</evidence>
<protein>
    <recommendedName>
        <fullName evidence="3">Solute-binding protein family 3/N-terminal domain-containing protein</fullName>
    </recommendedName>
</protein>
<proteinExistence type="predicted"/>
<reference evidence="1 2" key="1">
    <citation type="submission" date="2016-09" db="EMBL/GenBank/DDBJ databases">
        <title>Chromobacterium muskegensis sp. nov., an insecticidal bacterium isolated from Sphagnum bogs.</title>
        <authorList>
            <person name="Sparks M.E."/>
            <person name="Blackburn M.B."/>
            <person name="Gundersen-Rindal D.E."/>
            <person name="Mitchell A."/>
            <person name="Farrar R."/>
            <person name="Kuhar D."/>
        </authorList>
    </citation>
    <scope>NUCLEOTIDE SEQUENCE [LARGE SCALE GENOMIC DNA]</scope>
    <source>
        <strain evidence="1 2">14B-1</strain>
    </source>
</reference>
<accession>A0ABX3CAE2</accession>
<evidence type="ECO:0008006" key="3">
    <source>
        <dbReference type="Google" id="ProtNLM"/>
    </source>
</evidence>
<keyword evidence="2" id="KW-1185">Reference proteome</keyword>
<organism evidence="1 2">
    <name type="scientific">Chromobacterium sphagni</name>
    <dbReference type="NCBI Taxonomy" id="1903179"/>
    <lineage>
        <taxon>Bacteria</taxon>
        <taxon>Pseudomonadati</taxon>
        <taxon>Pseudomonadota</taxon>
        <taxon>Betaproteobacteria</taxon>
        <taxon>Neisseriales</taxon>
        <taxon>Chromobacteriaceae</taxon>
        <taxon>Chromobacterium</taxon>
    </lineage>
</organism>
<sequence>MVIAEDEDDLYKMLSSGVVTAAFAQPLSYGRWLRDPLAARQITILDLFPEADMVASGLALSKSRFSQEAAEKWHQELVKMYQDGSLYVIMQRFLNEGAAKQMMRLPIN</sequence>
<dbReference type="Proteomes" id="UP000180280">
    <property type="component" value="Unassembled WGS sequence"/>
</dbReference>
<gene>
    <name evidence="1" type="ORF">BI344_19020</name>
</gene>
<comment type="caution">
    <text evidence="1">The sequence shown here is derived from an EMBL/GenBank/DDBJ whole genome shotgun (WGS) entry which is preliminary data.</text>
</comment>